<keyword evidence="1" id="KW-0732">Signal</keyword>
<dbReference type="Proteomes" id="UP001500399">
    <property type="component" value="Unassembled WGS sequence"/>
</dbReference>
<proteinExistence type="predicted"/>
<accession>A0ABP3CV28</accession>
<feature type="chain" id="PRO_5046295754" description="GH18 domain-containing protein" evidence="1">
    <location>
        <begin position="23"/>
        <end position="341"/>
    </location>
</feature>
<gene>
    <name evidence="2" type="ORF">GCM10008919_19150</name>
</gene>
<evidence type="ECO:0000256" key="1">
    <source>
        <dbReference type="SAM" id="SignalP"/>
    </source>
</evidence>
<dbReference type="EMBL" id="BAAACR010000013">
    <property type="protein sequence ID" value="GAA0216039.1"/>
    <property type="molecule type" value="Genomic_DNA"/>
</dbReference>
<dbReference type="SUPFAM" id="SSF51445">
    <property type="entry name" value="(Trans)glycosidases"/>
    <property type="match status" value="1"/>
</dbReference>
<dbReference type="PANTHER" id="PTHR46066">
    <property type="entry name" value="CHITINASE DOMAIN-CONTAINING PROTEIN 1 FAMILY MEMBER"/>
    <property type="match status" value="1"/>
</dbReference>
<evidence type="ECO:0008006" key="4">
    <source>
        <dbReference type="Google" id="ProtNLM"/>
    </source>
</evidence>
<reference evidence="3" key="1">
    <citation type="journal article" date="2019" name="Int. J. Syst. Evol. Microbiol.">
        <title>The Global Catalogue of Microorganisms (GCM) 10K type strain sequencing project: providing services to taxonomists for standard genome sequencing and annotation.</title>
        <authorList>
            <consortium name="The Broad Institute Genomics Platform"/>
            <consortium name="The Broad Institute Genome Sequencing Center for Infectious Disease"/>
            <person name="Wu L."/>
            <person name="Ma J."/>
        </authorList>
    </citation>
    <scope>NUCLEOTIDE SEQUENCE [LARGE SCALE GENOMIC DNA]</scope>
    <source>
        <strain evidence="3">JCM 8542</strain>
    </source>
</reference>
<dbReference type="PANTHER" id="PTHR46066:SF2">
    <property type="entry name" value="CHITINASE DOMAIN-CONTAINING PROTEIN 1"/>
    <property type="match status" value="1"/>
</dbReference>
<protein>
    <recommendedName>
        <fullName evidence="4">GH18 domain-containing protein</fullName>
    </recommendedName>
</protein>
<name>A0ABP3CV28_9FIRM</name>
<dbReference type="RefSeq" id="WP_304986471.1">
    <property type="nucleotide sequence ID" value="NZ_BAAACR010000013.1"/>
</dbReference>
<dbReference type="Gene3D" id="3.20.20.80">
    <property type="entry name" value="Glycosidases"/>
    <property type="match status" value="1"/>
</dbReference>
<dbReference type="InterPro" id="IPR017853">
    <property type="entry name" value="GH"/>
</dbReference>
<dbReference type="Gene3D" id="3.10.50.10">
    <property type="match status" value="1"/>
</dbReference>
<dbReference type="InterPro" id="IPR029070">
    <property type="entry name" value="Chitinase_insertion_sf"/>
</dbReference>
<comment type="caution">
    <text evidence="2">The sequence shown here is derived from an EMBL/GenBank/DDBJ whole genome shotgun (WGS) entry which is preliminary data.</text>
</comment>
<evidence type="ECO:0000313" key="3">
    <source>
        <dbReference type="Proteomes" id="UP001500399"/>
    </source>
</evidence>
<feature type="signal peptide" evidence="1">
    <location>
        <begin position="1"/>
        <end position="22"/>
    </location>
</feature>
<sequence>MRSGMVCLLFAASVLLGGCAEAEPLQSGHHTPVHLATWHAYWDMESGTQDHAALRKKMDAVSYFAVSYDENDALYVPEEIRSMAQEYKGKKFETYLSFTNDIVGKRRSEKDRDLLRRLLRDDAAIDRTVGEMVGLAKEFGVYGVELDYENFAKDQNLLQRYLILTYRLSTACMQNDLKLRIVLEPSVPFDAGFAKGPEYVVMLYNLYGKHSGPGAKADGAFIEKILAKMEALPEKRSVAFATGGCLWQDYGLFGLKSGERRFITEREAVHLAEMHKAVPERDAESAALHFRFEADGHETEVWYADSETLNAWITLAANRGISSVSIWRLGGNVSLGQIRNQ</sequence>
<keyword evidence="3" id="KW-1185">Reference proteome</keyword>
<dbReference type="PROSITE" id="PS51257">
    <property type="entry name" value="PROKAR_LIPOPROTEIN"/>
    <property type="match status" value="1"/>
</dbReference>
<organism evidence="2 3">
    <name type="scientific">Selenomonas dianae</name>
    <dbReference type="NCBI Taxonomy" id="135079"/>
    <lineage>
        <taxon>Bacteria</taxon>
        <taxon>Bacillati</taxon>
        <taxon>Bacillota</taxon>
        <taxon>Negativicutes</taxon>
        <taxon>Selenomonadales</taxon>
        <taxon>Selenomonadaceae</taxon>
        <taxon>Selenomonas</taxon>
    </lineage>
</organism>
<evidence type="ECO:0000313" key="2">
    <source>
        <dbReference type="EMBL" id="GAA0216039.1"/>
    </source>
</evidence>